<name>A0A2K2DDR8_BRADI</name>
<dbReference type="InParanoid" id="A0A2K2DDR8"/>
<organism evidence="2">
    <name type="scientific">Brachypodium distachyon</name>
    <name type="common">Purple false brome</name>
    <name type="synonym">Trachynia distachya</name>
    <dbReference type="NCBI Taxonomy" id="15368"/>
    <lineage>
        <taxon>Eukaryota</taxon>
        <taxon>Viridiplantae</taxon>
        <taxon>Streptophyta</taxon>
        <taxon>Embryophyta</taxon>
        <taxon>Tracheophyta</taxon>
        <taxon>Spermatophyta</taxon>
        <taxon>Magnoliopsida</taxon>
        <taxon>Liliopsida</taxon>
        <taxon>Poales</taxon>
        <taxon>Poaceae</taxon>
        <taxon>BOP clade</taxon>
        <taxon>Pooideae</taxon>
        <taxon>Stipodae</taxon>
        <taxon>Brachypodieae</taxon>
        <taxon>Brachypodium</taxon>
    </lineage>
</organism>
<reference evidence="3" key="3">
    <citation type="submission" date="2018-08" db="UniProtKB">
        <authorList>
            <consortium name="EnsemblPlants"/>
        </authorList>
    </citation>
    <scope>IDENTIFICATION</scope>
    <source>
        <strain evidence="3">cv. Bd21</strain>
    </source>
</reference>
<gene>
    <name evidence="2" type="ORF">BRADI_2g43854v3</name>
</gene>
<evidence type="ECO:0000313" key="3">
    <source>
        <dbReference type="EnsemblPlants" id="PNT72409"/>
    </source>
</evidence>
<dbReference type="Proteomes" id="UP000008810">
    <property type="component" value="Chromosome 2"/>
</dbReference>
<dbReference type="Gramene" id="PNT72409">
    <property type="protein sequence ID" value="PNT72409"/>
    <property type="gene ID" value="BRADI_2g43854v3"/>
</dbReference>
<evidence type="ECO:0000313" key="2">
    <source>
        <dbReference type="EMBL" id="PNT72409.1"/>
    </source>
</evidence>
<protein>
    <submittedName>
        <fullName evidence="2 3">Uncharacterized protein</fullName>
    </submittedName>
</protein>
<keyword evidence="4" id="KW-1185">Reference proteome</keyword>
<reference evidence="2 3" key="1">
    <citation type="journal article" date="2010" name="Nature">
        <title>Genome sequencing and analysis of the model grass Brachypodium distachyon.</title>
        <authorList>
            <consortium name="International Brachypodium Initiative"/>
        </authorList>
    </citation>
    <scope>NUCLEOTIDE SEQUENCE [LARGE SCALE GENOMIC DNA]</scope>
    <source>
        <strain evidence="2 3">Bd21</strain>
    </source>
</reference>
<sequence>MDGKERVRVKFRPCIGKLDDDSVKVINRNAIETGRIKADGISVVDFIGELGKMVVWGSSQELELGSYVGRGNYRRITTAAQLFEAIVHGRRRTGDPEITIYADIIDGREDSPVGLVRSQAAEAMNDAAFLADSEPVRNVRDFGPNSLNPPEDLGSGQGEGPSVDWNKVDIDLPTDIALQIVSEEKLAKLLGSRLPNDKRTFLPPPPEQGVPLDQHGDDYEDEVELLFAQGGEEVDDRNEEEMRTYGGIEDGFQVICCEERVSREDSMD</sequence>
<accession>A0A2K2DDR8</accession>
<reference evidence="2" key="2">
    <citation type="submission" date="2017-06" db="EMBL/GenBank/DDBJ databases">
        <title>WGS assembly of Brachypodium distachyon.</title>
        <authorList>
            <consortium name="The International Brachypodium Initiative"/>
            <person name="Lucas S."/>
            <person name="Harmon-Smith M."/>
            <person name="Lail K."/>
            <person name="Tice H."/>
            <person name="Grimwood J."/>
            <person name="Bruce D."/>
            <person name="Barry K."/>
            <person name="Shu S."/>
            <person name="Lindquist E."/>
            <person name="Wang M."/>
            <person name="Pitluck S."/>
            <person name="Vogel J.P."/>
            <person name="Garvin D.F."/>
            <person name="Mockler T.C."/>
            <person name="Schmutz J."/>
            <person name="Rokhsar D."/>
            <person name="Bevan M.W."/>
        </authorList>
    </citation>
    <scope>NUCLEOTIDE SEQUENCE</scope>
    <source>
        <strain evidence="2">Bd21</strain>
    </source>
</reference>
<dbReference type="AlphaFoldDB" id="A0A2K2DDR8"/>
<dbReference type="EnsemblPlants" id="PNT72409">
    <property type="protein sequence ID" value="PNT72409"/>
    <property type="gene ID" value="BRADI_2g43854v3"/>
</dbReference>
<evidence type="ECO:0000313" key="4">
    <source>
        <dbReference type="Proteomes" id="UP000008810"/>
    </source>
</evidence>
<evidence type="ECO:0000256" key="1">
    <source>
        <dbReference type="SAM" id="MobiDB-lite"/>
    </source>
</evidence>
<dbReference type="EMBL" id="CM000881">
    <property type="protein sequence ID" value="PNT72409.1"/>
    <property type="molecule type" value="Genomic_DNA"/>
</dbReference>
<dbReference type="ExpressionAtlas" id="A0A2K2DDR8">
    <property type="expression patterns" value="baseline"/>
</dbReference>
<proteinExistence type="predicted"/>
<feature type="region of interest" description="Disordered" evidence="1">
    <location>
        <begin position="135"/>
        <end position="162"/>
    </location>
</feature>